<evidence type="ECO:0000256" key="1">
    <source>
        <dbReference type="SAM" id="MobiDB-lite"/>
    </source>
</evidence>
<accession>A0AAJ8BSV7</accession>
<organism evidence="2">
    <name type="scientific">Aspergillus niger</name>
    <dbReference type="NCBI Taxonomy" id="5061"/>
    <lineage>
        <taxon>Eukaryota</taxon>
        <taxon>Fungi</taxon>
        <taxon>Dikarya</taxon>
        <taxon>Ascomycota</taxon>
        <taxon>Pezizomycotina</taxon>
        <taxon>Eurotiomycetes</taxon>
        <taxon>Eurotiomycetidae</taxon>
        <taxon>Eurotiales</taxon>
        <taxon>Aspergillaceae</taxon>
        <taxon>Aspergillus</taxon>
        <taxon>Aspergillus subgen. Circumdati</taxon>
    </lineage>
</organism>
<dbReference type="GeneID" id="4977143"/>
<proteinExistence type="predicted"/>
<feature type="region of interest" description="Disordered" evidence="1">
    <location>
        <begin position="422"/>
        <end position="450"/>
    </location>
</feature>
<protein>
    <recommendedName>
        <fullName evidence="3">F-box domain protein</fullName>
    </recommendedName>
</protein>
<gene>
    <name evidence="2" type="ORF">An01g07290</name>
</gene>
<evidence type="ECO:0000313" key="2">
    <source>
        <dbReference type="RefSeq" id="XP_059603219.1"/>
    </source>
</evidence>
<reference evidence="2" key="2">
    <citation type="submission" date="2025-08" db="UniProtKB">
        <authorList>
            <consortium name="RefSeq"/>
        </authorList>
    </citation>
    <scope>IDENTIFICATION</scope>
</reference>
<evidence type="ECO:0008006" key="3">
    <source>
        <dbReference type="Google" id="ProtNLM"/>
    </source>
</evidence>
<sequence>MGTRGLVYIRCRGRYFVYYNQFDSYPEGLGDAIVNEIPEDPEKYQGKSITLATYLHTAFANNYLEWLRFMRTAYARLVEQFETQVLPVKVQSTREEYSSVALKERYEHSFWAVDDRLELPPLQTVVPELMNAWNIEWAYTLDLDREVLSVDNSLHLYLARLPHSGDWIRYLGVDSRRRRAAGRCTPEGVVANICWKPEVNNASRDRYGHLDIQVAPLGTFYDQGDITDARESLLAATFTRMDNRYRPVLDAYLPEWDPSCFSFREIAFSILSIAAGEMTLECAQSLDQNHKAEGYYLARHDVSPELASPCYLPTVLPQFLHECHLPGVQSGSAPGGKLYWLRNVLVYLATRLDMVEVEEASITEVVEAGLKQGLKNFHAMVFSILDVVLLRVHVGPDGTAHVSRSPLTTLIYFDDHNSKFANGPRTRVSSHSPEQGDTRASEEPSNWSRDVEVASPCYSENPTQEYIASPTHEDVPGAEDVTASLWGSRSSSSDHVEPLLPVHEAPSTKDGHGFSPAHSPVATDEIEDAASSELQEGSQLEYPASGSEYSKNIVYEADYEESVDYGSRQKMQADAFLAVLRFFDSATYQYLKYANSRVFPNEILGAIMKFSDTQTCRALGEVSSYCRRLGNREFRLNDDYAVVGFDIAENSFILEDLHSGKKSISQMRQFNEELWISLTLKDHEVRLNPVIGIADATRQTILDSVGLVFSEVVQRRPPYEKQIDMPEQMYYDYIGGSRVPKPEFLFDLEEYMYVGSVEDGWGRYIARRYQLSSGLDNPDHLIVHIRGPTFRCLLPPRCRELIVDFTYCNGLYCFLRHVRDESPEEWDLTEKHALRQLQQRENSENLTFTVSARGRPVVVAFSTRTRLFYYVYRHEEAPALGADASSFSHDIAARCTDPDPRRRLVPLLPGGKTIDLKNKDDREEFESWITIFCGNTGKSTEWDPFTEQQGPLIPNKNVPRSPVHDTDEPFLQIHALRMNCRIDDISKAFTSYRPRQLSCKNPVVDQATKRNLHSVANAVLPPNLVPYKVNPLLPTIPSHITRRLANDATQSEPGSIEVSGISIKNYNQELY</sequence>
<dbReference type="AlphaFoldDB" id="A0AAJ8BSV7"/>
<dbReference type="KEGG" id="ang:An01g07290"/>
<name>A0AAJ8BSV7_ASPNG</name>
<reference evidence="2" key="1">
    <citation type="submission" date="2025-02" db="EMBL/GenBank/DDBJ databases">
        <authorList>
            <consortium name="NCBI Genome Project"/>
        </authorList>
    </citation>
    <scope>NUCLEOTIDE SEQUENCE</scope>
</reference>
<dbReference type="RefSeq" id="XP_059603219.1">
    <property type="nucleotide sequence ID" value="XM_059749223.1"/>
</dbReference>